<dbReference type="CDD" id="cd18012">
    <property type="entry name" value="DEXQc_arch_SWI2_SNF2"/>
    <property type="match status" value="1"/>
</dbReference>
<dbReference type="AlphaFoldDB" id="A0A098EJI4"/>
<dbReference type="SMART" id="SM00490">
    <property type="entry name" value="HELICc"/>
    <property type="match status" value="1"/>
</dbReference>
<evidence type="ECO:0000313" key="5">
    <source>
        <dbReference type="Proteomes" id="UP000043699"/>
    </source>
</evidence>
<dbReference type="CDD" id="cd18793">
    <property type="entry name" value="SF2_C_SNF"/>
    <property type="match status" value="1"/>
</dbReference>
<name>A0A098EJI4_9BACL</name>
<organism evidence="4 5">
    <name type="scientific">Planococcus massiliensis</name>
    <dbReference type="NCBI Taxonomy" id="1499687"/>
    <lineage>
        <taxon>Bacteria</taxon>
        <taxon>Bacillati</taxon>
        <taxon>Bacillota</taxon>
        <taxon>Bacilli</taxon>
        <taxon>Bacillales</taxon>
        <taxon>Caryophanaceae</taxon>
        <taxon>Planococcus</taxon>
    </lineage>
</organism>
<sequence length="907" mass="104912">MNQFQTEGNRTYYLKIRRSEEFRVQAINETGNRIPPEVWKPYLYFLDKESFFGLTARIDGLDLLLTPAEFVRLFQREAHHYVSFSGQTPEDETWLNLAGKVADSLNDPKLWDHISVDGEDILIDSAYGDPEIQDFLSDTIKHQLRQKGLSTAQLPFIQHFVQQAGWDGLPASDDYVMAVQLGEPQDDAFWSFKVVLRSKRGSVYWTPSKRRMDEPFDKVLPEKWRNHQQEIKEKQMLILSLCPSVENYDEDRLYHAEWTDAEVLEFLRNDAEILQSFGIEVSIPSWLKAVQESKIRVKANIHSPVKKASVVGLDQIVRFDWQFSLNGHELSMQDFQQLVAENKEFIRIGNEWVRVDSNLLMQLRKMIEEADDADWTIKDMLFQNVPEIMLEEGADEEDPLIEFHLNRSLRTLLDKLLDKRDLPETPIPENLHTELRPYQKTGFDYLVFMREEGFGLCLADDMGLGKTVQLITYLLHVHAKKPEQPSLIICPTSVLGNWQKELERFGPDLKVVTHYGSARPKGEDFQAFLQNEKPDVVLSTYGIASSDAEEIQGVHWTSITLDEAQNIKNMYTKQSRTIRKFKGDHHIALTGTPIENRLSELWSIFDFINKGYLYRIKQFQENFMIPIERDDSEETKEKLRQRIQPFLLRRTKKDPDLQLNLPEKQEQLEYCPLTPEQAALYEGLVQDTVQKMETLTGFEKKGLVLKMLSKLKQLCNHPSLYLKEPYTSAAEILPRSQKLERIVTLAGEIAERGEQCLIFTQYIGMGHLLQQAINELYGHEVPFLTGSMPKNQRDSLVAAFQNGKFPIFILSLKAGGTGLNLTAATHVLHADRWWNPAVENQATDRAYRIGQTQFVHVHKFVTIGTIEEKIDALLTQKQTMSEQFIQSSQWMTELSDSELKELFTYNL</sequence>
<feature type="domain" description="Helicase ATP-binding" evidence="2">
    <location>
        <begin position="447"/>
        <end position="611"/>
    </location>
</feature>
<dbReference type="InterPro" id="IPR000330">
    <property type="entry name" value="SNF2_N"/>
</dbReference>
<dbReference type="PANTHER" id="PTHR10799">
    <property type="entry name" value="SNF2/RAD54 HELICASE FAMILY"/>
    <property type="match status" value="1"/>
</dbReference>
<dbReference type="InterPro" id="IPR038718">
    <property type="entry name" value="SNF2-like_sf"/>
</dbReference>
<keyword evidence="5" id="KW-1185">Reference proteome</keyword>
<dbReference type="InterPro" id="IPR014001">
    <property type="entry name" value="Helicase_ATP-bd"/>
</dbReference>
<proteinExistence type="predicted"/>
<dbReference type="Gene3D" id="3.40.50.300">
    <property type="entry name" value="P-loop containing nucleotide triphosphate hydrolases"/>
    <property type="match status" value="1"/>
</dbReference>
<gene>
    <name evidence="4" type="primary">rapA_2</name>
    <name evidence="4" type="ORF">BN1080_00877</name>
</gene>
<dbReference type="RefSeq" id="WP_052650701.1">
    <property type="nucleotide sequence ID" value="NZ_CCXS01000001.1"/>
</dbReference>
<dbReference type="Gene3D" id="3.40.50.10810">
    <property type="entry name" value="Tandem AAA-ATPase domain"/>
    <property type="match status" value="1"/>
</dbReference>
<dbReference type="PROSITE" id="PS51192">
    <property type="entry name" value="HELICASE_ATP_BIND_1"/>
    <property type="match status" value="1"/>
</dbReference>
<dbReference type="SMART" id="SM00487">
    <property type="entry name" value="DEXDc"/>
    <property type="match status" value="1"/>
</dbReference>
<dbReference type="GO" id="GO:0005524">
    <property type="term" value="F:ATP binding"/>
    <property type="evidence" value="ECO:0007669"/>
    <property type="project" value="InterPro"/>
</dbReference>
<dbReference type="OrthoDB" id="9760715at2"/>
<dbReference type="InterPro" id="IPR027417">
    <property type="entry name" value="P-loop_NTPase"/>
</dbReference>
<evidence type="ECO:0000259" key="3">
    <source>
        <dbReference type="PROSITE" id="PS51194"/>
    </source>
</evidence>
<dbReference type="SUPFAM" id="SSF52540">
    <property type="entry name" value="P-loop containing nucleoside triphosphate hydrolases"/>
    <property type="match status" value="2"/>
</dbReference>
<evidence type="ECO:0000313" key="4">
    <source>
        <dbReference type="EMBL" id="CEG21957.1"/>
    </source>
</evidence>
<protein>
    <submittedName>
        <fullName evidence="4">RNA polymerase-associated protein RapA</fullName>
    </submittedName>
</protein>
<dbReference type="STRING" id="1499687.BN1080_00877"/>
<evidence type="ECO:0000259" key="2">
    <source>
        <dbReference type="PROSITE" id="PS51192"/>
    </source>
</evidence>
<dbReference type="PROSITE" id="PS51194">
    <property type="entry name" value="HELICASE_CTER"/>
    <property type="match status" value="1"/>
</dbReference>
<reference evidence="4 5" key="1">
    <citation type="submission" date="2014-09" db="EMBL/GenBank/DDBJ databases">
        <authorList>
            <person name="Urmite Genomes Urmite Genomes"/>
        </authorList>
    </citation>
    <scope>NUCLEOTIDE SEQUENCE [LARGE SCALE GENOMIC DNA]</scope>
    <source>
        <strain evidence="4 5">ES2</strain>
    </source>
</reference>
<accession>A0A098EJI4</accession>
<feature type="domain" description="Helicase C-terminal" evidence="3">
    <location>
        <begin position="738"/>
        <end position="903"/>
    </location>
</feature>
<dbReference type="InterPro" id="IPR001650">
    <property type="entry name" value="Helicase_C-like"/>
</dbReference>
<dbReference type="FunFam" id="3.40.50.300:FF:000533">
    <property type="entry name" value="Helicase, Snf2 family"/>
    <property type="match status" value="1"/>
</dbReference>
<dbReference type="InterPro" id="IPR049730">
    <property type="entry name" value="SNF2/RAD54-like_C"/>
</dbReference>
<dbReference type="GO" id="GO:0016787">
    <property type="term" value="F:hydrolase activity"/>
    <property type="evidence" value="ECO:0007669"/>
    <property type="project" value="UniProtKB-KW"/>
</dbReference>
<dbReference type="EMBL" id="CCXS01000001">
    <property type="protein sequence ID" value="CEG21957.1"/>
    <property type="molecule type" value="Genomic_DNA"/>
</dbReference>
<dbReference type="Proteomes" id="UP000043699">
    <property type="component" value="Unassembled WGS sequence"/>
</dbReference>
<dbReference type="Pfam" id="PF12419">
    <property type="entry name" value="DUF3670"/>
    <property type="match status" value="1"/>
</dbReference>
<dbReference type="Pfam" id="PF00271">
    <property type="entry name" value="Helicase_C"/>
    <property type="match status" value="1"/>
</dbReference>
<evidence type="ECO:0000256" key="1">
    <source>
        <dbReference type="ARBA" id="ARBA00022801"/>
    </source>
</evidence>
<keyword evidence="1" id="KW-0378">Hydrolase</keyword>
<dbReference type="Pfam" id="PF00176">
    <property type="entry name" value="SNF2-rel_dom"/>
    <property type="match status" value="1"/>
</dbReference>
<dbReference type="InterPro" id="IPR022138">
    <property type="entry name" value="DUF3670"/>
</dbReference>